<comment type="subcellular location">
    <subcellularLocation>
        <location evidence="1">Endoplasmic reticulum lumen</location>
    </subcellularLocation>
</comment>
<feature type="signal peptide" evidence="10">
    <location>
        <begin position="1"/>
        <end position="29"/>
    </location>
</feature>
<evidence type="ECO:0000313" key="11">
    <source>
        <dbReference type="EMBL" id="CAL5229558.1"/>
    </source>
</evidence>
<dbReference type="PANTHER" id="PTHR37236:SF1">
    <property type="entry name" value="AUXIN-BINDING PROTEIN 1"/>
    <property type="match status" value="1"/>
</dbReference>
<dbReference type="Gene3D" id="2.60.120.10">
    <property type="entry name" value="Jelly Rolls"/>
    <property type="match status" value="1"/>
</dbReference>
<name>A0ABP1GIL9_9CHLO</name>
<evidence type="ECO:0000256" key="6">
    <source>
        <dbReference type="ARBA" id="ARBA00023170"/>
    </source>
</evidence>
<gene>
    <name evidence="11" type="primary">g12909</name>
    <name evidence="11" type="ORF">VP750_LOCUS11464</name>
</gene>
<keyword evidence="4" id="KW-0256">Endoplasmic reticulum</keyword>
<dbReference type="Proteomes" id="UP001497392">
    <property type="component" value="Unassembled WGS sequence"/>
</dbReference>
<dbReference type="Pfam" id="PF02041">
    <property type="entry name" value="Auxin_BP"/>
    <property type="match status" value="1"/>
</dbReference>
<evidence type="ECO:0000256" key="2">
    <source>
        <dbReference type="ARBA" id="ARBA00022723"/>
    </source>
</evidence>
<dbReference type="EMBL" id="CAXHTA020000021">
    <property type="protein sequence ID" value="CAL5229558.1"/>
    <property type="molecule type" value="Genomic_DNA"/>
</dbReference>
<evidence type="ECO:0000256" key="7">
    <source>
        <dbReference type="ARBA" id="ARBA00023180"/>
    </source>
</evidence>
<evidence type="ECO:0000256" key="8">
    <source>
        <dbReference type="ARBA" id="ARBA00023294"/>
    </source>
</evidence>
<dbReference type="InterPro" id="IPR000526">
    <property type="entry name" value="Auxin-bd"/>
</dbReference>
<keyword evidence="6" id="KW-0675">Receptor</keyword>
<evidence type="ECO:0000256" key="1">
    <source>
        <dbReference type="ARBA" id="ARBA00004319"/>
    </source>
</evidence>
<organism evidence="11 12">
    <name type="scientific">Coccomyxa viridis</name>
    <dbReference type="NCBI Taxonomy" id="1274662"/>
    <lineage>
        <taxon>Eukaryota</taxon>
        <taxon>Viridiplantae</taxon>
        <taxon>Chlorophyta</taxon>
        <taxon>core chlorophytes</taxon>
        <taxon>Trebouxiophyceae</taxon>
        <taxon>Trebouxiophyceae incertae sedis</taxon>
        <taxon>Coccomyxaceae</taxon>
        <taxon>Coccomyxa</taxon>
    </lineage>
</organism>
<keyword evidence="12" id="KW-1185">Reference proteome</keyword>
<sequence>MLVCLNQIAHVSLVCLPVLLALEIRISRAVPCVDLYKDVHRPKVYSIDDIEEVSPIHGLAHKTICGMHHHGMKELEMWMQTLVPGTAIPPHTHGGEEVVIALKGIVTFNSLDPNKQVQVQTLSSNDTIVILPGVVHSFSNVGDEDVQLMIALTGDIHPMVYPRWGADASEAQRMEPLAFDTRPSKDIHKQRKSFDSQLGEP</sequence>
<evidence type="ECO:0000313" key="12">
    <source>
        <dbReference type="Proteomes" id="UP001497392"/>
    </source>
</evidence>
<reference evidence="11 12" key="1">
    <citation type="submission" date="2024-06" db="EMBL/GenBank/DDBJ databases">
        <authorList>
            <person name="Kraege A."/>
            <person name="Thomma B."/>
        </authorList>
    </citation>
    <scope>NUCLEOTIDE SEQUENCE [LARGE SCALE GENOMIC DNA]</scope>
</reference>
<dbReference type="PANTHER" id="PTHR37236">
    <property type="entry name" value="AUXIN-BINDING PROTEIN 1"/>
    <property type="match status" value="1"/>
</dbReference>
<comment type="caution">
    <text evidence="11">The sequence shown here is derived from an EMBL/GenBank/DDBJ whole genome shotgun (WGS) entry which is preliminary data.</text>
</comment>
<protein>
    <submittedName>
        <fullName evidence="11">G12909 protein</fullName>
    </submittedName>
</protein>
<evidence type="ECO:0000256" key="3">
    <source>
        <dbReference type="ARBA" id="ARBA00022729"/>
    </source>
</evidence>
<keyword evidence="7" id="KW-0325">Glycoprotein</keyword>
<accession>A0ABP1GIL9</accession>
<evidence type="ECO:0000256" key="4">
    <source>
        <dbReference type="ARBA" id="ARBA00022824"/>
    </source>
</evidence>
<proteinExistence type="predicted"/>
<dbReference type="InterPro" id="IPR011051">
    <property type="entry name" value="RmlC_Cupin_sf"/>
</dbReference>
<keyword evidence="8" id="KW-0927">Auxin signaling pathway</keyword>
<feature type="region of interest" description="Disordered" evidence="9">
    <location>
        <begin position="176"/>
        <end position="201"/>
    </location>
</feature>
<dbReference type="PRINTS" id="PR00655">
    <property type="entry name" value="AUXINBINDNGP"/>
</dbReference>
<evidence type="ECO:0000256" key="10">
    <source>
        <dbReference type="SAM" id="SignalP"/>
    </source>
</evidence>
<evidence type="ECO:0000256" key="5">
    <source>
        <dbReference type="ARBA" id="ARBA00022833"/>
    </source>
</evidence>
<dbReference type="SUPFAM" id="SSF51182">
    <property type="entry name" value="RmlC-like cupins"/>
    <property type="match status" value="1"/>
</dbReference>
<dbReference type="InterPro" id="IPR014710">
    <property type="entry name" value="RmlC-like_jellyroll"/>
</dbReference>
<feature type="chain" id="PRO_5046336271" evidence="10">
    <location>
        <begin position="30"/>
        <end position="201"/>
    </location>
</feature>
<evidence type="ECO:0000256" key="9">
    <source>
        <dbReference type="SAM" id="MobiDB-lite"/>
    </source>
</evidence>
<keyword evidence="5" id="KW-0862">Zinc</keyword>
<keyword evidence="2" id="KW-0479">Metal-binding</keyword>
<keyword evidence="3 10" id="KW-0732">Signal</keyword>